<reference evidence="3 4" key="1">
    <citation type="journal article" date="2018" name="Gigascience">
        <title>Genomes of trombidid mites reveal novel predicted allergens and laterally-transferred genes associated with secondary metabolism.</title>
        <authorList>
            <person name="Dong X."/>
            <person name="Chaisiri K."/>
            <person name="Xia D."/>
            <person name="Armstrong S.D."/>
            <person name="Fang Y."/>
            <person name="Donnelly M.J."/>
            <person name="Kadowaki T."/>
            <person name="McGarry J.W."/>
            <person name="Darby A.C."/>
            <person name="Makepeace B.L."/>
        </authorList>
    </citation>
    <scope>NUCLEOTIDE SEQUENCE [LARGE SCALE GENOMIC DNA]</scope>
    <source>
        <strain evidence="3">UoL-UT</strain>
    </source>
</reference>
<dbReference type="PANTHER" id="PTHR12490:SF4">
    <property type="entry name" value="GSK3B-INTERACTING PROTEIN"/>
    <property type="match status" value="1"/>
</dbReference>
<dbReference type="InterPro" id="IPR023231">
    <property type="entry name" value="GSKIP_dom_sf"/>
</dbReference>
<dbReference type="PANTHER" id="PTHR12490">
    <property type="entry name" value="GSK3B-INTERACTING PROTEIN"/>
    <property type="match status" value="1"/>
</dbReference>
<comment type="similarity">
    <text evidence="1">Belongs to the GSKIP family.</text>
</comment>
<dbReference type="OrthoDB" id="5804279at2759"/>
<dbReference type="AlphaFoldDB" id="A0A443SDF0"/>
<evidence type="ECO:0000256" key="1">
    <source>
        <dbReference type="ARBA" id="ARBA00009571"/>
    </source>
</evidence>
<dbReference type="GO" id="GO:0005737">
    <property type="term" value="C:cytoplasm"/>
    <property type="evidence" value="ECO:0007669"/>
    <property type="project" value="TreeGrafter"/>
</dbReference>
<dbReference type="VEuPathDB" id="VectorBase:LDEU006498"/>
<dbReference type="Proteomes" id="UP000288716">
    <property type="component" value="Unassembled WGS sequence"/>
</dbReference>
<proteinExistence type="inferred from homology"/>
<dbReference type="STRING" id="299467.A0A443SDF0"/>
<dbReference type="EMBL" id="NCKV01003595">
    <property type="protein sequence ID" value="RWS25542.1"/>
    <property type="molecule type" value="Genomic_DNA"/>
</dbReference>
<evidence type="ECO:0000259" key="2">
    <source>
        <dbReference type="Pfam" id="PF05303"/>
    </source>
</evidence>
<dbReference type="GO" id="GO:0019207">
    <property type="term" value="F:kinase regulator activity"/>
    <property type="evidence" value="ECO:0007669"/>
    <property type="project" value="TreeGrafter"/>
</dbReference>
<feature type="domain" description="GSKIP" evidence="2">
    <location>
        <begin position="8"/>
        <end position="102"/>
    </location>
</feature>
<dbReference type="InterPro" id="IPR037395">
    <property type="entry name" value="GSKIP"/>
</dbReference>
<dbReference type="GO" id="GO:0051018">
    <property type="term" value="F:protein kinase A binding"/>
    <property type="evidence" value="ECO:0007669"/>
    <property type="project" value="TreeGrafter"/>
</dbReference>
<organism evidence="3 4">
    <name type="scientific">Leptotrombidium deliense</name>
    <dbReference type="NCBI Taxonomy" id="299467"/>
    <lineage>
        <taxon>Eukaryota</taxon>
        <taxon>Metazoa</taxon>
        <taxon>Ecdysozoa</taxon>
        <taxon>Arthropoda</taxon>
        <taxon>Chelicerata</taxon>
        <taxon>Arachnida</taxon>
        <taxon>Acari</taxon>
        <taxon>Acariformes</taxon>
        <taxon>Trombidiformes</taxon>
        <taxon>Prostigmata</taxon>
        <taxon>Anystina</taxon>
        <taxon>Parasitengona</taxon>
        <taxon>Trombiculoidea</taxon>
        <taxon>Trombiculidae</taxon>
        <taxon>Leptotrombidium</taxon>
    </lineage>
</organism>
<accession>A0A443SDF0</accession>
<name>A0A443SDF0_9ACAR</name>
<dbReference type="SUPFAM" id="SSF103107">
    <property type="entry name" value="Hypothetical protein c14orf129, hspc210"/>
    <property type="match status" value="1"/>
</dbReference>
<dbReference type="GO" id="GO:0060828">
    <property type="term" value="P:regulation of canonical Wnt signaling pathway"/>
    <property type="evidence" value="ECO:0007669"/>
    <property type="project" value="InterPro"/>
</dbReference>
<gene>
    <name evidence="3" type="ORF">B4U80_03167</name>
</gene>
<keyword evidence="4" id="KW-1185">Reference proteome</keyword>
<evidence type="ECO:0000313" key="3">
    <source>
        <dbReference type="EMBL" id="RWS25542.1"/>
    </source>
</evidence>
<dbReference type="Pfam" id="PF05303">
    <property type="entry name" value="GSKIP_dom"/>
    <property type="match status" value="1"/>
</dbReference>
<comment type="caution">
    <text evidence="3">The sequence shown here is derived from an EMBL/GenBank/DDBJ whole genome shotgun (WGS) entry which is preliminary data.</text>
</comment>
<protein>
    <submittedName>
        <fullName evidence="3">GSK3-beta interaction protein-like protein</fullName>
    </submittedName>
</protein>
<dbReference type="InterPro" id="IPR007967">
    <property type="entry name" value="GSKIP_dom"/>
</dbReference>
<dbReference type="Gene3D" id="3.30.2280.10">
    <property type="entry name" value="Hypothetical protein (hspc210)"/>
    <property type="match status" value="1"/>
</dbReference>
<sequence length="104" mass="11905">MVQQWFNEGAAVIADIKAHVNRMEISEKLKTNKEGVYFNLETKEAEKYCIEMSVAGFRICANSFDTIAECSNYFETIYSLLDSISTLYRQSFGNALIDKLNQIE</sequence>
<evidence type="ECO:0000313" key="4">
    <source>
        <dbReference type="Proteomes" id="UP000288716"/>
    </source>
</evidence>